<dbReference type="SUPFAM" id="SSF52266">
    <property type="entry name" value="SGNH hydrolase"/>
    <property type="match status" value="1"/>
</dbReference>
<keyword evidence="2" id="KW-1185">Reference proteome</keyword>
<name>A0A9D4HCR8_DREPO</name>
<accession>A0A9D4HCR8</accession>
<dbReference type="EMBL" id="JAIWYP010000014">
    <property type="protein sequence ID" value="KAH3713427.1"/>
    <property type="molecule type" value="Genomic_DNA"/>
</dbReference>
<evidence type="ECO:0000313" key="1">
    <source>
        <dbReference type="EMBL" id="KAH3713427.1"/>
    </source>
</evidence>
<comment type="caution">
    <text evidence="1">The sequence shown here is derived from an EMBL/GenBank/DDBJ whole genome shotgun (WGS) entry which is preliminary data.</text>
</comment>
<dbReference type="InterPro" id="IPR036514">
    <property type="entry name" value="SGNH_hydro_sf"/>
</dbReference>
<dbReference type="AlphaFoldDB" id="A0A9D4HCR8"/>
<dbReference type="Gene3D" id="3.40.50.1110">
    <property type="entry name" value="SGNH hydrolase"/>
    <property type="match status" value="1"/>
</dbReference>
<protein>
    <submittedName>
        <fullName evidence="1">Uncharacterized protein</fullName>
    </submittedName>
</protein>
<organism evidence="1 2">
    <name type="scientific">Dreissena polymorpha</name>
    <name type="common">Zebra mussel</name>
    <name type="synonym">Mytilus polymorpha</name>
    <dbReference type="NCBI Taxonomy" id="45954"/>
    <lineage>
        <taxon>Eukaryota</taxon>
        <taxon>Metazoa</taxon>
        <taxon>Spiralia</taxon>
        <taxon>Lophotrochozoa</taxon>
        <taxon>Mollusca</taxon>
        <taxon>Bivalvia</taxon>
        <taxon>Autobranchia</taxon>
        <taxon>Heteroconchia</taxon>
        <taxon>Euheterodonta</taxon>
        <taxon>Imparidentia</taxon>
        <taxon>Neoheterodontei</taxon>
        <taxon>Myida</taxon>
        <taxon>Dreissenoidea</taxon>
        <taxon>Dreissenidae</taxon>
        <taxon>Dreissena</taxon>
    </lineage>
</organism>
<proteinExistence type="predicted"/>
<gene>
    <name evidence="1" type="ORF">DPMN_073220</name>
</gene>
<dbReference type="Proteomes" id="UP000828390">
    <property type="component" value="Unassembled WGS sequence"/>
</dbReference>
<sequence length="167" mass="19634">MAKVVLFDDSYIKRLCFFCNERKGLHVPYNVKWYGQGGLRTDRMNTDLYGKMLKEKGDIVIVAVGGNDITPTSQPKEIVRRIPEIVNDISRNGCEHVYTRVHHRNTDTWKFLKMSGLAENILRQTENQNKQVPSQNIKNNLLKFHDRIFTKTKIRFTSYIEYLIEHM</sequence>
<evidence type="ECO:0000313" key="2">
    <source>
        <dbReference type="Proteomes" id="UP000828390"/>
    </source>
</evidence>
<reference evidence="1" key="2">
    <citation type="submission" date="2020-11" db="EMBL/GenBank/DDBJ databases">
        <authorList>
            <person name="McCartney M.A."/>
            <person name="Auch B."/>
            <person name="Kono T."/>
            <person name="Mallez S."/>
            <person name="Becker A."/>
            <person name="Gohl D.M."/>
            <person name="Silverstein K.A.T."/>
            <person name="Koren S."/>
            <person name="Bechman K.B."/>
            <person name="Herman A."/>
            <person name="Abrahante J.E."/>
            <person name="Garbe J."/>
        </authorList>
    </citation>
    <scope>NUCLEOTIDE SEQUENCE</scope>
    <source>
        <strain evidence="1">Duluth1</strain>
        <tissue evidence="1">Whole animal</tissue>
    </source>
</reference>
<reference evidence="1" key="1">
    <citation type="journal article" date="2019" name="bioRxiv">
        <title>The Genome of the Zebra Mussel, Dreissena polymorpha: A Resource for Invasive Species Research.</title>
        <authorList>
            <person name="McCartney M.A."/>
            <person name="Auch B."/>
            <person name="Kono T."/>
            <person name="Mallez S."/>
            <person name="Zhang Y."/>
            <person name="Obille A."/>
            <person name="Becker A."/>
            <person name="Abrahante J.E."/>
            <person name="Garbe J."/>
            <person name="Badalamenti J.P."/>
            <person name="Herman A."/>
            <person name="Mangelson H."/>
            <person name="Liachko I."/>
            <person name="Sullivan S."/>
            <person name="Sone E.D."/>
            <person name="Koren S."/>
            <person name="Silverstein K.A.T."/>
            <person name="Beckman K.B."/>
            <person name="Gohl D.M."/>
        </authorList>
    </citation>
    <scope>NUCLEOTIDE SEQUENCE</scope>
    <source>
        <strain evidence="1">Duluth1</strain>
        <tissue evidence="1">Whole animal</tissue>
    </source>
</reference>